<feature type="transmembrane region" description="Helical" evidence="6">
    <location>
        <begin position="231"/>
        <end position="249"/>
    </location>
</feature>
<evidence type="ECO:0000256" key="6">
    <source>
        <dbReference type="SAM" id="Phobius"/>
    </source>
</evidence>
<evidence type="ECO:0000256" key="4">
    <source>
        <dbReference type="ARBA" id="ARBA00022989"/>
    </source>
</evidence>
<accession>S7XHX5</accession>
<dbReference type="SUPFAM" id="SSF103473">
    <property type="entry name" value="MFS general substrate transporter"/>
    <property type="match status" value="1"/>
</dbReference>
<keyword evidence="9" id="KW-1185">Reference proteome</keyword>
<dbReference type="PANTHER" id="PTHR16172:SF41">
    <property type="entry name" value="MAJOR FACILITATOR SUPERFAMILY DOMAIN-CONTAINING PROTEIN 6-LIKE"/>
    <property type="match status" value="1"/>
</dbReference>
<feature type="transmembrane region" description="Helical" evidence="6">
    <location>
        <begin position="142"/>
        <end position="162"/>
    </location>
</feature>
<feature type="transmembrane region" description="Helical" evidence="6">
    <location>
        <begin position="296"/>
        <end position="315"/>
    </location>
</feature>
<evidence type="ECO:0000256" key="1">
    <source>
        <dbReference type="ARBA" id="ARBA00004141"/>
    </source>
</evidence>
<protein>
    <recommendedName>
        <fullName evidence="7">Major facilitator superfamily associated domain-containing protein</fullName>
    </recommendedName>
</protein>
<evidence type="ECO:0000256" key="2">
    <source>
        <dbReference type="ARBA" id="ARBA00005241"/>
    </source>
</evidence>
<dbReference type="GO" id="GO:0016020">
    <property type="term" value="C:membrane"/>
    <property type="evidence" value="ECO:0007669"/>
    <property type="project" value="UniProtKB-SubCell"/>
</dbReference>
<keyword evidence="5 6" id="KW-0472">Membrane</keyword>
<dbReference type="Proteomes" id="UP000014978">
    <property type="component" value="Unassembled WGS sequence"/>
</dbReference>
<comment type="subcellular location">
    <subcellularLocation>
        <location evidence="1">Membrane</location>
        <topology evidence="1">Multi-pass membrane protein</topology>
    </subcellularLocation>
</comment>
<feature type="domain" description="Major facilitator superfamily associated" evidence="7">
    <location>
        <begin position="42"/>
        <end position="372"/>
    </location>
</feature>
<dbReference type="Pfam" id="PF12832">
    <property type="entry name" value="MFS_1_like"/>
    <property type="match status" value="1"/>
</dbReference>
<feature type="transmembrane region" description="Helical" evidence="6">
    <location>
        <begin position="99"/>
        <end position="122"/>
    </location>
</feature>
<reference evidence="9" key="1">
    <citation type="journal article" date="2013" name="PLoS Genet.">
        <title>The genome of Spraguea lophii and the basis of host-microsporidian interactions.</title>
        <authorList>
            <person name="Campbell S.E."/>
            <person name="Williams T.A."/>
            <person name="Yousuf A."/>
            <person name="Soanes D.M."/>
            <person name="Paszkiewicz K.H."/>
            <person name="Williams B.A.P."/>
        </authorList>
    </citation>
    <scope>NUCLEOTIDE SEQUENCE [LARGE SCALE GENOMIC DNA]</scope>
    <source>
        <strain evidence="9">42_110</strain>
    </source>
</reference>
<keyword evidence="3 6" id="KW-0812">Transmembrane</keyword>
<dbReference type="VEuPathDB" id="MicrosporidiaDB:SLOPH_1068"/>
<evidence type="ECO:0000256" key="3">
    <source>
        <dbReference type="ARBA" id="ARBA00022692"/>
    </source>
</evidence>
<dbReference type="HOGENOM" id="CLU_612788_0_0_1"/>
<comment type="caution">
    <text evidence="8">The sequence shown here is derived from an EMBL/GenBank/DDBJ whole genome shotgun (WGS) entry which is preliminary data.</text>
</comment>
<keyword evidence="4 6" id="KW-1133">Transmembrane helix</keyword>
<dbReference type="PANTHER" id="PTHR16172">
    <property type="entry name" value="MAJOR FACILITATOR SUPERFAMILY DOMAIN-CONTAINING PROTEIN 6-LIKE"/>
    <property type="match status" value="1"/>
</dbReference>
<dbReference type="OMA" id="IVIYSSH"/>
<organism evidence="8 9">
    <name type="scientific">Spraguea lophii (strain 42_110)</name>
    <name type="common">Microsporidian parasite</name>
    <dbReference type="NCBI Taxonomy" id="1358809"/>
    <lineage>
        <taxon>Eukaryota</taxon>
        <taxon>Fungi</taxon>
        <taxon>Fungi incertae sedis</taxon>
        <taxon>Microsporidia</taxon>
        <taxon>Spragueidae</taxon>
        <taxon>Spraguea</taxon>
    </lineage>
</organism>
<proteinExistence type="inferred from homology"/>
<gene>
    <name evidence="8" type="ORF">SLOPH_1068</name>
</gene>
<evidence type="ECO:0000313" key="8">
    <source>
        <dbReference type="EMBL" id="EPR78634.1"/>
    </source>
</evidence>
<feature type="transmembrane region" description="Helical" evidence="6">
    <location>
        <begin position="366"/>
        <end position="390"/>
    </location>
</feature>
<feature type="transmembrane region" description="Helical" evidence="6">
    <location>
        <begin position="402"/>
        <end position="423"/>
    </location>
</feature>
<feature type="transmembrane region" description="Helical" evidence="6">
    <location>
        <begin position="6"/>
        <end position="30"/>
    </location>
</feature>
<dbReference type="OrthoDB" id="2192003at2759"/>
<dbReference type="InParanoid" id="S7XHX5"/>
<dbReference type="InterPro" id="IPR051717">
    <property type="entry name" value="MFS_MFSD6"/>
</dbReference>
<feature type="transmembrane region" description="Helical" evidence="6">
    <location>
        <begin position="70"/>
        <end position="87"/>
    </location>
</feature>
<dbReference type="InterPro" id="IPR024989">
    <property type="entry name" value="MFS_assoc_dom"/>
</dbReference>
<feature type="transmembrane region" description="Helical" evidence="6">
    <location>
        <begin position="174"/>
        <end position="197"/>
    </location>
</feature>
<dbReference type="InterPro" id="IPR036259">
    <property type="entry name" value="MFS_trans_sf"/>
</dbReference>
<evidence type="ECO:0000259" key="7">
    <source>
        <dbReference type="Pfam" id="PF12832"/>
    </source>
</evidence>
<name>S7XHX5_SPRLO</name>
<dbReference type="AlphaFoldDB" id="S7XHX5"/>
<dbReference type="EMBL" id="ATCN01000647">
    <property type="protein sequence ID" value="EPR78634.1"/>
    <property type="molecule type" value="Genomic_DNA"/>
</dbReference>
<evidence type="ECO:0000256" key="5">
    <source>
        <dbReference type="ARBA" id="ARBA00023136"/>
    </source>
</evidence>
<comment type="similarity">
    <text evidence="2">Belongs to the major facilitator superfamily. MFSD6 family.</text>
</comment>
<evidence type="ECO:0000313" key="9">
    <source>
        <dbReference type="Proteomes" id="UP000014978"/>
    </source>
</evidence>
<sequence length="431" mass="49879">MNKYFIGLCLLYLVVYLIAYTFHGQLISILKVDAKLEYRQTFLLQLLQGFRFFSAFYWTRISDKRHNHRAIITLSVFGYYLSFVLMANLKRIFEPRSTLFYIFIFVAQVFNITFNSAIFPSLDALTLNYLHNQDIPKSKFGSIRLFGSFGHAMTNIVGYCVGRVLKKETYNRNLGLIKICYSGVYIPFFLLVIYFLVPQFEVKKIKNDEVASKTTKRKINIFNELARIPKLFYVFCISLIAFGFLRCSLSDSLDAYMMDLGVSAANRHLLTAYRTVIEVLVYLGGGYVEKYFNIDLMFLFALICGSVRSGIYTFTNISNMDKSKQEIPFYISEIMKAFWSAFYGYSSSRIARSFCREDNQSIVSGLVYGCYNGLSYLIFYSTAYTCFSFANFNFKGSQFRGLFLIGLIFILLAIVFHSLFLTVRRKIKNKG</sequence>